<comment type="caution">
    <text evidence="3">The sequence shown here is derived from an EMBL/GenBank/DDBJ whole genome shotgun (WGS) entry which is preliminary data.</text>
</comment>
<dbReference type="Gene3D" id="2.40.260.10">
    <property type="entry name" value="Sortase"/>
    <property type="match status" value="1"/>
</dbReference>
<keyword evidence="2" id="KW-0812">Transmembrane</keyword>
<organism evidence="3 4">
    <name type="scientific">Saccharopolyspora taberi</name>
    <dbReference type="NCBI Taxonomy" id="60895"/>
    <lineage>
        <taxon>Bacteria</taxon>
        <taxon>Bacillati</taxon>
        <taxon>Actinomycetota</taxon>
        <taxon>Actinomycetes</taxon>
        <taxon>Pseudonocardiales</taxon>
        <taxon>Pseudonocardiaceae</taxon>
        <taxon>Saccharopolyspora</taxon>
    </lineage>
</organism>
<dbReference type="RefSeq" id="WP_344686337.1">
    <property type="nucleotide sequence ID" value="NZ_BAAAUX010000045.1"/>
</dbReference>
<keyword evidence="1" id="KW-0378">Hydrolase</keyword>
<accession>A0ABN3VNU2</accession>
<gene>
    <name evidence="3" type="ORF">GCM10010470_66290</name>
</gene>
<dbReference type="Pfam" id="PF04203">
    <property type="entry name" value="Sortase"/>
    <property type="match status" value="1"/>
</dbReference>
<name>A0ABN3VNU2_9PSEU</name>
<feature type="transmembrane region" description="Helical" evidence="2">
    <location>
        <begin position="21"/>
        <end position="43"/>
    </location>
</feature>
<keyword evidence="2" id="KW-0472">Membrane</keyword>
<dbReference type="Proteomes" id="UP001500979">
    <property type="component" value="Unassembled WGS sequence"/>
</dbReference>
<dbReference type="InterPro" id="IPR042003">
    <property type="entry name" value="Sortase_E"/>
</dbReference>
<evidence type="ECO:0000256" key="2">
    <source>
        <dbReference type="SAM" id="Phobius"/>
    </source>
</evidence>
<reference evidence="3 4" key="1">
    <citation type="journal article" date="2019" name="Int. J. Syst. Evol. Microbiol.">
        <title>The Global Catalogue of Microorganisms (GCM) 10K type strain sequencing project: providing services to taxonomists for standard genome sequencing and annotation.</title>
        <authorList>
            <consortium name="The Broad Institute Genomics Platform"/>
            <consortium name="The Broad Institute Genome Sequencing Center for Infectious Disease"/>
            <person name="Wu L."/>
            <person name="Ma J."/>
        </authorList>
    </citation>
    <scope>NUCLEOTIDE SEQUENCE [LARGE SCALE GENOMIC DNA]</scope>
    <source>
        <strain evidence="3 4">JCM 9383</strain>
    </source>
</reference>
<evidence type="ECO:0000313" key="4">
    <source>
        <dbReference type="Proteomes" id="UP001500979"/>
    </source>
</evidence>
<dbReference type="InterPro" id="IPR023365">
    <property type="entry name" value="Sortase_dom-sf"/>
</dbReference>
<dbReference type="InterPro" id="IPR053465">
    <property type="entry name" value="Sortase_Class_E"/>
</dbReference>
<evidence type="ECO:0000313" key="3">
    <source>
        <dbReference type="EMBL" id="GAA2821753.1"/>
    </source>
</evidence>
<keyword evidence="2" id="KW-1133">Transmembrane helix</keyword>
<dbReference type="NCBIfam" id="NF033747">
    <property type="entry name" value="class_E_sortase"/>
    <property type="match status" value="1"/>
</dbReference>
<protein>
    <recommendedName>
        <fullName evidence="5">LPXTG-site transpeptidase (Sortase) family protein</fullName>
    </recommendedName>
</protein>
<dbReference type="SUPFAM" id="SSF63817">
    <property type="entry name" value="Sortase"/>
    <property type="match status" value="1"/>
</dbReference>
<sequence length="273" mass="29922">MASTGEVVAPPPDRRPQRLRGVVRAVGELLITVGLVLLLFVFYEVYVTDWTTARKQEDASRRLDEQWRAVPAAAPPAVPAEGDGIARLYVPAFGPDYRFTVLEGTDQATLAAGPGHYSGTALPGEQGNFAVAGHRIGKGAPFNDLDRLRSCDALIVETATHWYVYRVLPHADEVAGWNPSDPRCRGVAPIGPPYDQAVGTRIVRPEQGEVIFPVPGMPAGTLPREQQTRLITFTTCHPEFSAAQRLIVHGVLVKQYPKDPTHPELQPPEREER</sequence>
<evidence type="ECO:0000256" key="1">
    <source>
        <dbReference type="ARBA" id="ARBA00022801"/>
    </source>
</evidence>
<keyword evidence="4" id="KW-1185">Reference proteome</keyword>
<evidence type="ECO:0008006" key="5">
    <source>
        <dbReference type="Google" id="ProtNLM"/>
    </source>
</evidence>
<dbReference type="EMBL" id="BAAAUX010000045">
    <property type="protein sequence ID" value="GAA2821753.1"/>
    <property type="molecule type" value="Genomic_DNA"/>
</dbReference>
<dbReference type="CDD" id="cd05830">
    <property type="entry name" value="Sortase_E"/>
    <property type="match status" value="1"/>
</dbReference>
<dbReference type="InterPro" id="IPR005754">
    <property type="entry name" value="Sortase"/>
</dbReference>
<proteinExistence type="predicted"/>